<gene>
    <name evidence="1" type="ORF">P879_11187</name>
</gene>
<dbReference type="Proteomes" id="UP000699462">
    <property type="component" value="Unassembled WGS sequence"/>
</dbReference>
<evidence type="ECO:0000313" key="1">
    <source>
        <dbReference type="EMBL" id="KAF8563498.1"/>
    </source>
</evidence>
<reference evidence="1 2" key="1">
    <citation type="submission" date="2019-07" db="EMBL/GenBank/DDBJ databases">
        <title>Annotation for the trematode Paragonimus westermani.</title>
        <authorList>
            <person name="Choi Y.-J."/>
        </authorList>
    </citation>
    <scope>NUCLEOTIDE SEQUENCE [LARGE SCALE GENOMIC DNA]</scope>
    <source>
        <strain evidence="1">180907_Pwestermani</strain>
    </source>
</reference>
<proteinExistence type="predicted"/>
<keyword evidence="2" id="KW-1185">Reference proteome</keyword>
<dbReference type="EMBL" id="JTDF01011706">
    <property type="protein sequence ID" value="KAF8563498.1"/>
    <property type="molecule type" value="Genomic_DNA"/>
</dbReference>
<comment type="caution">
    <text evidence="1">The sequence shown here is derived from an EMBL/GenBank/DDBJ whole genome shotgun (WGS) entry which is preliminary data.</text>
</comment>
<dbReference type="AlphaFoldDB" id="A0A8T0D9N5"/>
<name>A0A8T0D9N5_9TREM</name>
<accession>A0A8T0D9N5</accession>
<protein>
    <submittedName>
        <fullName evidence="1">Uncharacterized protein</fullName>
    </submittedName>
</protein>
<organism evidence="1 2">
    <name type="scientific">Paragonimus westermani</name>
    <dbReference type="NCBI Taxonomy" id="34504"/>
    <lineage>
        <taxon>Eukaryota</taxon>
        <taxon>Metazoa</taxon>
        <taxon>Spiralia</taxon>
        <taxon>Lophotrochozoa</taxon>
        <taxon>Platyhelminthes</taxon>
        <taxon>Trematoda</taxon>
        <taxon>Digenea</taxon>
        <taxon>Plagiorchiida</taxon>
        <taxon>Troglotremata</taxon>
        <taxon>Troglotrematidae</taxon>
        <taxon>Paragonimus</taxon>
    </lineage>
</organism>
<evidence type="ECO:0000313" key="2">
    <source>
        <dbReference type="Proteomes" id="UP000699462"/>
    </source>
</evidence>
<sequence length="186" mass="21625">MLQSTKFTNVGENIDVTHSRWAQKQKPAEQTLLIEEEMSKAITRVLSTHNPEVLKRNVLFSCKENRYVSSNEDKYIALHLEYENGLSYKREAEVPIGFWQKYQGGIYKLTNHQNWSTSAVSSWIRVEHSTLRRLKKDPFQRFDRSVQTEIHRPCHLAVNTEGVEQGRFSGMVDQGMIYDGYEAAEI</sequence>